<dbReference type="RefSeq" id="WP_157317799.1">
    <property type="nucleotide sequence ID" value="NZ_WSEM01000004.1"/>
</dbReference>
<sequence>MYNFSVYYEEHEINGTLLPTRLYIYFGRGAVDWTQETIYLPVEFSFKKMTSDDDFPDVTSVLILAGEMFRHPYEQKYGIYIPHVLERLAKDKKRTKAKYELVDIEQFIIRVHDIEAAMQSPMKFLYDEDDF</sequence>
<dbReference type="EMBL" id="WSEM01000004">
    <property type="protein sequence ID" value="MVQ33677.1"/>
    <property type="molecule type" value="Genomic_DNA"/>
</dbReference>
<dbReference type="Proteomes" id="UP000467637">
    <property type="component" value="Unassembled WGS sequence"/>
</dbReference>
<gene>
    <name evidence="1" type="ORF">GON05_03335</name>
</gene>
<comment type="caution">
    <text evidence="1">The sequence shown here is derived from an EMBL/GenBank/DDBJ whole genome shotgun (WGS) entry which is preliminary data.</text>
</comment>
<proteinExistence type="predicted"/>
<organism evidence="1 2">
    <name type="scientific">Paenibacillus anseongense</name>
    <dbReference type="NCBI Taxonomy" id="2682845"/>
    <lineage>
        <taxon>Bacteria</taxon>
        <taxon>Bacillati</taxon>
        <taxon>Bacillota</taxon>
        <taxon>Bacilli</taxon>
        <taxon>Bacillales</taxon>
        <taxon>Paenibacillaceae</taxon>
        <taxon>Paenibacillus</taxon>
    </lineage>
</organism>
<evidence type="ECO:0000313" key="2">
    <source>
        <dbReference type="Proteomes" id="UP000467637"/>
    </source>
</evidence>
<evidence type="ECO:0000313" key="1">
    <source>
        <dbReference type="EMBL" id="MVQ33677.1"/>
    </source>
</evidence>
<accession>A0ABW9U0Q2</accession>
<protein>
    <submittedName>
        <fullName evidence="1">Uncharacterized protein</fullName>
    </submittedName>
</protein>
<reference evidence="1 2" key="1">
    <citation type="submission" date="2019-12" db="EMBL/GenBank/DDBJ databases">
        <authorList>
            <person name="Huq M.A."/>
        </authorList>
    </citation>
    <scope>NUCLEOTIDE SEQUENCE [LARGE SCALE GENOMIC DNA]</scope>
    <source>
        <strain evidence="1 2">MAH-34</strain>
    </source>
</reference>
<name>A0ABW9U0Q2_9BACL</name>
<keyword evidence="2" id="KW-1185">Reference proteome</keyword>